<feature type="compositionally biased region" description="Polar residues" evidence="1">
    <location>
        <begin position="8"/>
        <end position="23"/>
    </location>
</feature>
<proteinExistence type="predicted"/>
<reference evidence="2" key="2">
    <citation type="journal article" date="2015" name="Fish Shellfish Immunol.">
        <title>Early steps in the European eel (Anguilla anguilla)-Vibrio vulnificus interaction in the gills: Role of the RtxA13 toxin.</title>
        <authorList>
            <person name="Callol A."/>
            <person name="Pajuelo D."/>
            <person name="Ebbesson L."/>
            <person name="Teles M."/>
            <person name="MacKenzie S."/>
            <person name="Amaro C."/>
        </authorList>
    </citation>
    <scope>NUCLEOTIDE SEQUENCE</scope>
</reference>
<reference evidence="2" key="1">
    <citation type="submission" date="2014-11" db="EMBL/GenBank/DDBJ databases">
        <authorList>
            <person name="Amaro Gonzalez C."/>
        </authorList>
    </citation>
    <scope>NUCLEOTIDE SEQUENCE</scope>
</reference>
<dbReference type="AlphaFoldDB" id="A0A0E9VWG3"/>
<protein>
    <submittedName>
        <fullName evidence="2">Uncharacterized protein</fullName>
    </submittedName>
</protein>
<evidence type="ECO:0000313" key="2">
    <source>
        <dbReference type="EMBL" id="JAH82484.1"/>
    </source>
</evidence>
<feature type="region of interest" description="Disordered" evidence="1">
    <location>
        <begin position="1"/>
        <end position="23"/>
    </location>
</feature>
<evidence type="ECO:0000256" key="1">
    <source>
        <dbReference type="SAM" id="MobiDB-lite"/>
    </source>
</evidence>
<organism evidence="2">
    <name type="scientific">Anguilla anguilla</name>
    <name type="common">European freshwater eel</name>
    <name type="synonym">Muraena anguilla</name>
    <dbReference type="NCBI Taxonomy" id="7936"/>
    <lineage>
        <taxon>Eukaryota</taxon>
        <taxon>Metazoa</taxon>
        <taxon>Chordata</taxon>
        <taxon>Craniata</taxon>
        <taxon>Vertebrata</taxon>
        <taxon>Euteleostomi</taxon>
        <taxon>Actinopterygii</taxon>
        <taxon>Neopterygii</taxon>
        <taxon>Teleostei</taxon>
        <taxon>Anguilliformes</taxon>
        <taxon>Anguillidae</taxon>
        <taxon>Anguilla</taxon>
    </lineage>
</organism>
<sequence length="23" mass="2498">MTCKFRSTGESMKQSSLGHSSAH</sequence>
<accession>A0A0E9VWG3</accession>
<dbReference type="EMBL" id="GBXM01026093">
    <property type="protein sequence ID" value="JAH82484.1"/>
    <property type="molecule type" value="Transcribed_RNA"/>
</dbReference>
<name>A0A0E9VWG3_ANGAN</name>